<dbReference type="PANTHER" id="PTHR21635">
    <property type="entry name" value="LEUCINE ZIPPER TRANSCRIPTION FACTOR LIKE"/>
    <property type="match status" value="1"/>
</dbReference>
<dbReference type="InterPro" id="IPR026157">
    <property type="entry name" value="LZTFL1"/>
</dbReference>
<dbReference type="Proteomes" id="UP001497623">
    <property type="component" value="Unassembled WGS sequence"/>
</dbReference>
<evidence type="ECO:0000256" key="3">
    <source>
        <dbReference type="ARBA" id="ARBA00018920"/>
    </source>
</evidence>
<sequence>MIKNVPYGYQPSDLGLNEHHRGSLAGYFRFCKYQRQQRLRSIDACFHDAKDTRLNEDTYTCDEVIELLESLASVVRAEVEGELIHQDHTNSLLLSQLFTQAQKWHLDLIVDTGTLENKELLEDIAKFEDSSQSGRLDDLAPQKKTLAPLGDTSAPTQLLHAEILRLTEANKTLNAKFEEAQAEVVELGKVKSELSLNIQSLQSELITLKDNVNARPTTDDVTQLSNEVEIMRLEMLNQGVQAEGTQSELGQSLNNTRQQLLKIQSQLQLAEKELDKKFSQTGGYLNMKKMLTKKNEQIRSLRKKLSQYEPEEDEPTEE</sequence>
<keyword evidence="11" id="KW-1185">Reference proteome</keyword>
<dbReference type="GO" id="GO:0005737">
    <property type="term" value="C:cytoplasm"/>
    <property type="evidence" value="ECO:0007669"/>
    <property type="project" value="UniProtKB-SubCell"/>
</dbReference>
<evidence type="ECO:0000256" key="8">
    <source>
        <dbReference type="SAM" id="Coils"/>
    </source>
</evidence>
<proteinExistence type="inferred from homology"/>
<evidence type="ECO:0000256" key="1">
    <source>
        <dbReference type="ARBA" id="ARBA00004496"/>
    </source>
</evidence>
<evidence type="ECO:0000313" key="10">
    <source>
        <dbReference type="EMBL" id="CAL4115914.1"/>
    </source>
</evidence>
<keyword evidence="4" id="KW-0963">Cytoplasm</keyword>
<keyword evidence="5 8" id="KW-0175">Coiled coil</keyword>
<comment type="similarity">
    <text evidence="2">Belongs to the LZTFL1 family.</text>
</comment>
<dbReference type="AlphaFoldDB" id="A0AAV2R5F7"/>
<evidence type="ECO:0000256" key="2">
    <source>
        <dbReference type="ARBA" id="ARBA00008868"/>
    </source>
</evidence>
<comment type="caution">
    <text evidence="10">The sequence shown here is derived from an EMBL/GenBank/DDBJ whole genome shotgun (WGS) entry which is preliminary data.</text>
</comment>
<comment type="subcellular location">
    <subcellularLocation>
        <location evidence="1">Cytoplasm</location>
    </subcellularLocation>
</comment>
<feature type="region of interest" description="Disordered" evidence="9">
    <location>
        <begin position="296"/>
        <end position="318"/>
    </location>
</feature>
<dbReference type="EMBL" id="CAXKWB010016308">
    <property type="protein sequence ID" value="CAL4115914.1"/>
    <property type="molecule type" value="Genomic_DNA"/>
</dbReference>
<evidence type="ECO:0000256" key="5">
    <source>
        <dbReference type="ARBA" id="ARBA00023054"/>
    </source>
</evidence>
<evidence type="ECO:0000256" key="7">
    <source>
        <dbReference type="ARBA" id="ARBA00026004"/>
    </source>
</evidence>
<organism evidence="10 11">
    <name type="scientific">Meganyctiphanes norvegica</name>
    <name type="common">Northern krill</name>
    <name type="synonym">Thysanopoda norvegica</name>
    <dbReference type="NCBI Taxonomy" id="48144"/>
    <lineage>
        <taxon>Eukaryota</taxon>
        <taxon>Metazoa</taxon>
        <taxon>Ecdysozoa</taxon>
        <taxon>Arthropoda</taxon>
        <taxon>Crustacea</taxon>
        <taxon>Multicrustacea</taxon>
        <taxon>Malacostraca</taxon>
        <taxon>Eumalacostraca</taxon>
        <taxon>Eucarida</taxon>
        <taxon>Euphausiacea</taxon>
        <taxon>Euphausiidae</taxon>
        <taxon>Meganyctiphanes</taxon>
    </lineage>
</organism>
<evidence type="ECO:0000256" key="4">
    <source>
        <dbReference type="ARBA" id="ARBA00022490"/>
    </source>
</evidence>
<gene>
    <name evidence="10" type="ORF">MNOR_LOCUS20812</name>
</gene>
<dbReference type="GO" id="GO:1903565">
    <property type="term" value="P:negative regulation of protein localization to cilium"/>
    <property type="evidence" value="ECO:0007669"/>
    <property type="project" value="TreeGrafter"/>
</dbReference>
<accession>A0AAV2R5F7</accession>
<evidence type="ECO:0000313" key="11">
    <source>
        <dbReference type="Proteomes" id="UP001497623"/>
    </source>
</evidence>
<protein>
    <recommendedName>
        <fullName evidence="3">Leucine zipper transcription factor-like protein 1</fullName>
    </recommendedName>
</protein>
<reference evidence="10 11" key="1">
    <citation type="submission" date="2024-05" db="EMBL/GenBank/DDBJ databases">
        <authorList>
            <person name="Wallberg A."/>
        </authorList>
    </citation>
    <scope>NUCLEOTIDE SEQUENCE [LARGE SCALE GENOMIC DNA]</scope>
</reference>
<dbReference type="Pfam" id="PF15294">
    <property type="entry name" value="Leu_zip"/>
    <property type="match status" value="1"/>
</dbReference>
<dbReference type="PANTHER" id="PTHR21635:SF0">
    <property type="entry name" value="LEUCINE ZIPPER TRANSCRIPTION FACTOR-LIKE PROTEIN 1"/>
    <property type="match status" value="1"/>
</dbReference>
<comment type="subunit">
    <text evidence="7">Self-associates. Interacts with BBS9; the interaction mediates the association of LZTL1 with the BBsome complex and regulates BBSome ciliary trafficking.</text>
</comment>
<evidence type="ECO:0000256" key="6">
    <source>
        <dbReference type="ARBA" id="ARBA00024898"/>
    </source>
</evidence>
<comment type="function">
    <text evidence="6">Regulates ciliary localization of the BBSome complex. Together with the BBSome complex, controls SMO ciliary trafficking and contributes to the sonic hedgehog (SHH) pathway regulation. May play a role in neurite outgrowth. May have tumor suppressor function.</text>
</comment>
<evidence type="ECO:0000256" key="9">
    <source>
        <dbReference type="SAM" id="MobiDB-lite"/>
    </source>
</evidence>
<name>A0AAV2R5F7_MEGNR</name>
<feature type="coiled-coil region" evidence="8">
    <location>
        <begin position="163"/>
        <end position="211"/>
    </location>
</feature>
<feature type="compositionally biased region" description="Acidic residues" evidence="9">
    <location>
        <begin position="309"/>
        <end position="318"/>
    </location>
</feature>